<reference evidence="1" key="2">
    <citation type="submission" date="2025-09" db="UniProtKB">
        <authorList>
            <consortium name="Ensembl"/>
        </authorList>
    </citation>
    <scope>IDENTIFICATION</scope>
</reference>
<evidence type="ECO:0000313" key="1">
    <source>
        <dbReference type="Ensembl" id="ENSOKIP00005011795.1"/>
    </source>
</evidence>
<proteinExistence type="predicted"/>
<keyword evidence="2" id="KW-1185">Reference proteome</keyword>
<organism evidence="1 2">
    <name type="scientific">Oncorhynchus kisutch</name>
    <name type="common">Coho salmon</name>
    <name type="synonym">Salmo kisutch</name>
    <dbReference type="NCBI Taxonomy" id="8019"/>
    <lineage>
        <taxon>Eukaryota</taxon>
        <taxon>Metazoa</taxon>
        <taxon>Chordata</taxon>
        <taxon>Craniata</taxon>
        <taxon>Vertebrata</taxon>
        <taxon>Euteleostomi</taxon>
        <taxon>Actinopterygii</taxon>
        <taxon>Neopterygii</taxon>
        <taxon>Teleostei</taxon>
        <taxon>Protacanthopterygii</taxon>
        <taxon>Salmoniformes</taxon>
        <taxon>Salmonidae</taxon>
        <taxon>Salmoninae</taxon>
        <taxon>Oncorhynchus</taxon>
    </lineage>
</organism>
<sequence length="115" mass="13097">MVSSVWGLRYGPQCMGLESYGQQCMGFESYGQQCMGFESYGRQCMGFESYGQQCMRFESYGQQCMGFESYGQQCMVKCLSYSIVTLLSEFGGYLSQSKTSRGARRENNVLKLTWN</sequence>
<name>A0A8C7CUJ7_ONCKI</name>
<dbReference type="AlphaFoldDB" id="A0A8C7CUJ7"/>
<protein>
    <submittedName>
        <fullName evidence="1">Uncharacterized protein</fullName>
    </submittedName>
</protein>
<reference evidence="1" key="1">
    <citation type="submission" date="2025-08" db="UniProtKB">
        <authorList>
            <consortium name="Ensembl"/>
        </authorList>
    </citation>
    <scope>IDENTIFICATION</scope>
</reference>
<evidence type="ECO:0000313" key="2">
    <source>
        <dbReference type="Proteomes" id="UP000694557"/>
    </source>
</evidence>
<dbReference type="Ensembl" id="ENSOKIT00005012609.1">
    <property type="protein sequence ID" value="ENSOKIP00005011795.1"/>
    <property type="gene ID" value="ENSOKIG00005005350.1"/>
</dbReference>
<dbReference type="Proteomes" id="UP000694557">
    <property type="component" value="Unassembled WGS sequence"/>
</dbReference>
<accession>A0A8C7CUJ7</accession>